<accession>A0ABR8ST66</accession>
<dbReference type="RefSeq" id="WP_191797438.1">
    <property type="nucleotide sequence ID" value="NZ_JACSQL010000001.1"/>
</dbReference>
<dbReference type="Pfam" id="PF00072">
    <property type="entry name" value="Response_reg"/>
    <property type="match status" value="1"/>
</dbReference>
<dbReference type="InterPro" id="IPR001789">
    <property type="entry name" value="Sig_transdc_resp-reg_receiver"/>
</dbReference>
<dbReference type="InterPro" id="IPR016032">
    <property type="entry name" value="Sig_transdc_resp-reg_C-effctor"/>
</dbReference>
<evidence type="ECO:0000256" key="5">
    <source>
        <dbReference type="PROSITE-ProRule" id="PRU00169"/>
    </source>
</evidence>
<dbReference type="CDD" id="cd06170">
    <property type="entry name" value="LuxR_C_like"/>
    <property type="match status" value="1"/>
</dbReference>
<evidence type="ECO:0000256" key="2">
    <source>
        <dbReference type="ARBA" id="ARBA00023015"/>
    </source>
</evidence>
<dbReference type="SUPFAM" id="SSF52172">
    <property type="entry name" value="CheY-like"/>
    <property type="match status" value="1"/>
</dbReference>
<dbReference type="PANTHER" id="PTHR43214">
    <property type="entry name" value="TWO-COMPONENT RESPONSE REGULATOR"/>
    <property type="match status" value="1"/>
</dbReference>
<keyword evidence="9" id="KW-1185">Reference proteome</keyword>
<dbReference type="PROSITE" id="PS50043">
    <property type="entry name" value="HTH_LUXR_2"/>
    <property type="match status" value="1"/>
</dbReference>
<evidence type="ECO:0000313" key="8">
    <source>
        <dbReference type="EMBL" id="MBD7966682.1"/>
    </source>
</evidence>
<keyword evidence="4" id="KW-0804">Transcription</keyword>
<evidence type="ECO:0000259" key="6">
    <source>
        <dbReference type="PROSITE" id="PS50043"/>
    </source>
</evidence>
<dbReference type="PRINTS" id="PR00038">
    <property type="entry name" value="HTHLUXR"/>
</dbReference>
<sequence>MDIKVLIVDDHAVVRSGIRAVLDTKPGITVVGEASDGRSCIKKALELKPDIVLMDLSMPNGRDGLYTTSELLQSMPEVKVIILTMHNDEQYLFRALKSGASGYVLKSAPITELVTAIKQVQQGMVYLQPADTKKVIQAYLHGNAEDAVDRFETLTEREKEIFTLVAKGYTNKEVAELLTISVKTVENHKGNIMEKLKLSNRRELMEFAFKRGLLEFD</sequence>
<dbReference type="SMART" id="SM00421">
    <property type="entry name" value="HTH_LUXR"/>
    <property type="match status" value="1"/>
</dbReference>
<evidence type="ECO:0000313" key="9">
    <source>
        <dbReference type="Proteomes" id="UP000608071"/>
    </source>
</evidence>
<keyword evidence="1 5" id="KW-0597">Phosphoprotein</keyword>
<feature type="domain" description="HTH luxR-type" evidence="6">
    <location>
        <begin position="147"/>
        <end position="212"/>
    </location>
</feature>
<dbReference type="PANTHER" id="PTHR43214:SF37">
    <property type="entry name" value="TRANSCRIPTIONAL REGULATORY PROTEIN YDFI"/>
    <property type="match status" value="1"/>
</dbReference>
<dbReference type="InterPro" id="IPR011006">
    <property type="entry name" value="CheY-like_superfamily"/>
</dbReference>
<keyword evidence="2" id="KW-0805">Transcription regulation</keyword>
<dbReference type="Pfam" id="PF00196">
    <property type="entry name" value="GerE"/>
    <property type="match status" value="1"/>
</dbReference>
<evidence type="ECO:0000256" key="4">
    <source>
        <dbReference type="ARBA" id="ARBA00023163"/>
    </source>
</evidence>
<keyword evidence="3" id="KW-0238">DNA-binding</keyword>
<feature type="domain" description="Response regulatory" evidence="7">
    <location>
        <begin position="4"/>
        <end position="121"/>
    </location>
</feature>
<dbReference type="InterPro" id="IPR058245">
    <property type="entry name" value="NreC/VraR/RcsB-like_REC"/>
</dbReference>
<dbReference type="SUPFAM" id="SSF46894">
    <property type="entry name" value="C-terminal effector domain of the bipartite response regulators"/>
    <property type="match status" value="1"/>
</dbReference>
<dbReference type="PROSITE" id="PS50110">
    <property type="entry name" value="RESPONSE_REGULATORY"/>
    <property type="match status" value="1"/>
</dbReference>
<reference evidence="8 9" key="1">
    <citation type="submission" date="2020-08" db="EMBL/GenBank/DDBJ databases">
        <title>A Genomic Blueprint of the Chicken Gut Microbiome.</title>
        <authorList>
            <person name="Gilroy R."/>
            <person name="Ravi A."/>
            <person name="Getino M."/>
            <person name="Pursley I."/>
            <person name="Horton D.L."/>
            <person name="Alikhan N.-F."/>
            <person name="Baker D."/>
            <person name="Gharbi K."/>
            <person name="Hall N."/>
            <person name="Watson M."/>
            <person name="Adriaenssens E.M."/>
            <person name="Foster-Nyarko E."/>
            <person name="Jarju S."/>
            <person name="Secka A."/>
            <person name="Antonio M."/>
            <person name="Oren A."/>
            <person name="Chaudhuri R."/>
            <person name="La Ragione R.M."/>
            <person name="Hildebrand F."/>
            <person name="Pallen M.J."/>
        </authorList>
    </citation>
    <scope>NUCLEOTIDE SEQUENCE [LARGE SCALE GENOMIC DNA]</scope>
    <source>
        <strain evidence="8 9">Sa2BVA9</strain>
    </source>
</reference>
<protein>
    <submittedName>
        <fullName evidence="8">Response regulator transcription factor</fullName>
    </submittedName>
</protein>
<comment type="caution">
    <text evidence="8">The sequence shown here is derived from an EMBL/GenBank/DDBJ whole genome shotgun (WGS) entry which is preliminary data.</text>
</comment>
<dbReference type="SMART" id="SM00448">
    <property type="entry name" value="REC"/>
    <property type="match status" value="1"/>
</dbReference>
<dbReference type="PROSITE" id="PS00622">
    <property type="entry name" value="HTH_LUXR_1"/>
    <property type="match status" value="1"/>
</dbReference>
<organism evidence="8 9">
    <name type="scientific">Paenibacillus gallinarum</name>
    <dbReference type="NCBI Taxonomy" id="2762232"/>
    <lineage>
        <taxon>Bacteria</taxon>
        <taxon>Bacillati</taxon>
        <taxon>Bacillota</taxon>
        <taxon>Bacilli</taxon>
        <taxon>Bacillales</taxon>
        <taxon>Paenibacillaceae</taxon>
        <taxon>Paenibacillus</taxon>
    </lineage>
</organism>
<evidence type="ECO:0000256" key="3">
    <source>
        <dbReference type="ARBA" id="ARBA00023125"/>
    </source>
</evidence>
<dbReference type="EMBL" id="JACSQL010000001">
    <property type="protein sequence ID" value="MBD7966682.1"/>
    <property type="molecule type" value="Genomic_DNA"/>
</dbReference>
<gene>
    <name evidence="8" type="ORF">H9647_01260</name>
</gene>
<feature type="modified residue" description="4-aspartylphosphate" evidence="5">
    <location>
        <position position="55"/>
    </location>
</feature>
<name>A0ABR8ST66_9BACL</name>
<dbReference type="CDD" id="cd17535">
    <property type="entry name" value="REC_NarL-like"/>
    <property type="match status" value="1"/>
</dbReference>
<evidence type="ECO:0000256" key="1">
    <source>
        <dbReference type="ARBA" id="ARBA00022553"/>
    </source>
</evidence>
<evidence type="ECO:0000259" key="7">
    <source>
        <dbReference type="PROSITE" id="PS50110"/>
    </source>
</evidence>
<dbReference type="Gene3D" id="3.40.50.2300">
    <property type="match status" value="1"/>
</dbReference>
<dbReference type="InterPro" id="IPR039420">
    <property type="entry name" value="WalR-like"/>
</dbReference>
<dbReference type="Proteomes" id="UP000608071">
    <property type="component" value="Unassembled WGS sequence"/>
</dbReference>
<dbReference type="InterPro" id="IPR000792">
    <property type="entry name" value="Tscrpt_reg_LuxR_C"/>
</dbReference>
<proteinExistence type="predicted"/>